<dbReference type="InterPro" id="IPR015943">
    <property type="entry name" value="WD40/YVTN_repeat-like_dom_sf"/>
</dbReference>
<dbReference type="SUPFAM" id="SSF63829">
    <property type="entry name" value="Calcium-dependent phosphotriesterase"/>
    <property type="match status" value="3"/>
</dbReference>
<keyword evidence="3" id="KW-0418">Kinase</keyword>
<dbReference type="RefSeq" id="WP_173415272.1">
    <property type="nucleotide sequence ID" value="NZ_CP054139.1"/>
</dbReference>
<dbReference type="InterPro" id="IPR010559">
    <property type="entry name" value="Sig_transdc_His_kin_internal"/>
</dbReference>
<evidence type="ECO:0000259" key="2">
    <source>
        <dbReference type="Pfam" id="PF06580"/>
    </source>
</evidence>
<dbReference type="Gene3D" id="2.130.10.10">
    <property type="entry name" value="YVTN repeat-like/Quinoprotein amine dehydrogenase"/>
    <property type="match status" value="2"/>
</dbReference>
<dbReference type="InterPro" id="IPR036890">
    <property type="entry name" value="HATPase_C_sf"/>
</dbReference>
<dbReference type="Proteomes" id="UP000505355">
    <property type="component" value="Chromosome"/>
</dbReference>
<keyword evidence="4" id="KW-1185">Reference proteome</keyword>
<sequence length="986" mass="111135">MRYALFILFILPLLCKSQPSRYRAFTMADGLPSNNVYRCVEDDKGFLWIATDAGLARFDGKRFTVFTTHDGLPDNEVIDVVKEKNGRIWANCFKQTPAYFDEANNRFINSTTDPILRLIPERNNVMYCTALKDGGVMFANDKSYIIKDGKITIYGEGPKSDTYFVIKNADGSVVKLGGAYIDKKNSRIFKLYRTIGHTYTDSAAITKAVLGDIFTYENNDHNLYMFNRARGWIYKCSNFTSKPFGFKLDSIKSPELFSSVGFTSNSFYLIGFSGKILLYDKKTLQHRFDISGNYLPNSVYKDRKGNMWVGTIDKGLLYYENNRFNAVQIPQNLNSSNFLSIAGKPDGAILAGGFYGTILEAKGSTVIIHQVPAKNNIIARQKKILVLKNDVYTFSESGMYVNYDHPLLNLLTKTRIFGKTAIVYNDSILLVGTAVGLQKFNTNTKAATLLRAFTKRVTAMASSSDGAAYIGSTDGLYKYNYTTRITTELKNKSALLKERIASICISPDNLVWVATSSQGIAVLKNDELLLRIAETDGMINNATRCITTGRPGEVWLGTSNGISRINYTLKNNRLGYKILNLTRTDGLTDNIINELVWNRDTVYAATSNGISIIPADISVRKFSIPVQLTGVSVNQRDTLQQSYYKLKYWQNNLQLQFAGVELGGHFKNFQYTIDKNATWLNLPDNTLALQLESGDHIVQVRAVDINGTVGSNILKLRFDIATPFWKSAWFWIISAIVVQVILIYFINQRHRKKKEDRLAKQIAGVQTAALEQQAFTSLMNPHFMFNALNSIQHYINLQDRQNTNRYLSDFASLIRKNFEAAQQSFIPLEQELENIRIYLGLEQMRFSDRFAYKLSVPDHIDTEDWMIPTMILQPLLENALLHGIMPSAIKGELEIDVRIENGYLLVTVMDNGIGIRNSMALHTNSEHKSRGTELIKKRIAALSNFGTGPITIKMSPLSDDEKNPGNRTVLTIPPDLYDAWLAAQRA</sequence>
<feature type="domain" description="Signal transduction histidine kinase internal region" evidence="2">
    <location>
        <begin position="771"/>
        <end position="850"/>
    </location>
</feature>
<keyword evidence="1" id="KW-0472">Membrane</keyword>
<proteinExistence type="predicted"/>
<gene>
    <name evidence="3" type="ORF">HQ865_12805</name>
</gene>
<dbReference type="PANTHER" id="PTHR34220">
    <property type="entry name" value="SENSOR HISTIDINE KINASE YPDA"/>
    <property type="match status" value="1"/>
</dbReference>
<evidence type="ECO:0000313" key="3">
    <source>
        <dbReference type="EMBL" id="QKJ30599.1"/>
    </source>
</evidence>
<dbReference type="InterPro" id="IPR013783">
    <property type="entry name" value="Ig-like_fold"/>
</dbReference>
<reference evidence="3 4" key="1">
    <citation type="submission" date="2020-05" db="EMBL/GenBank/DDBJ databases">
        <title>Mucilaginibacter mali sp. nov.</title>
        <authorList>
            <person name="Kim H.S."/>
            <person name="Lee K.C."/>
            <person name="Suh M.K."/>
            <person name="Kim J.-S."/>
            <person name="Han K.-I."/>
            <person name="Eom M.K."/>
            <person name="Shin Y.K."/>
            <person name="Lee J.-S."/>
        </authorList>
    </citation>
    <scope>NUCLEOTIDE SEQUENCE [LARGE SCALE GENOMIC DNA]</scope>
    <source>
        <strain evidence="3 4">G2-14</strain>
    </source>
</reference>
<dbReference type="AlphaFoldDB" id="A0A7D4UDI0"/>
<evidence type="ECO:0000256" key="1">
    <source>
        <dbReference type="SAM" id="Phobius"/>
    </source>
</evidence>
<dbReference type="EMBL" id="CP054139">
    <property type="protein sequence ID" value="QKJ30599.1"/>
    <property type="molecule type" value="Genomic_DNA"/>
</dbReference>
<dbReference type="Pfam" id="PF06580">
    <property type="entry name" value="His_kinase"/>
    <property type="match status" value="1"/>
</dbReference>
<dbReference type="InterPro" id="IPR050640">
    <property type="entry name" value="Bact_2-comp_sensor_kinase"/>
</dbReference>
<keyword evidence="1" id="KW-1133">Transmembrane helix</keyword>
<keyword evidence="3" id="KW-0808">Transferase</keyword>
<dbReference type="Gene3D" id="2.60.40.10">
    <property type="entry name" value="Immunoglobulins"/>
    <property type="match status" value="1"/>
</dbReference>
<organism evidence="3 4">
    <name type="scientific">Mucilaginibacter mali</name>
    <dbReference type="NCBI Taxonomy" id="2740462"/>
    <lineage>
        <taxon>Bacteria</taxon>
        <taxon>Pseudomonadati</taxon>
        <taxon>Bacteroidota</taxon>
        <taxon>Sphingobacteriia</taxon>
        <taxon>Sphingobacteriales</taxon>
        <taxon>Sphingobacteriaceae</taxon>
        <taxon>Mucilaginibacter</taxon>
    </lineage>
</organism>
<dbReference type="InterPro" id="IPR011110">
    <property type="entry name" value="Reg_prop"/>
</dbReference>
<dbReference type="PANTHER" id="PTHR34220:SF7">
    <property type="entry name" value="SENSOR HISTIDINE KINASE YPDA"/>
    <property type="match status" value="1"/>
</dbReference>
<name>A0A7D4UDI0_9SPHI</name>
<dbReference type="Gene3D" id="3.30.565.10">
    <property type="entry name" value="Histidine kinase-like ATPase, C-terminal domain"/>
    <property type="match status" value="1"/>
</dbReference>
<keyword evidence="1" id="KW-0812">Transmembrane</keyword>
<feature type="transmembrane region" description="Helical" evidence="1">
    <location>
        <begin position="728"/>
        <end position="747"/>
    </location>
</feature>
<evidence type="ECO:0000313" key="4">
    <source>
        <dbReference type="Proteomes" id="UP000505355"/>
    </source>
</evidence>
<dbReference type="KEGG" id="mmab:HQ865_12805"/>
<dbReference type="GO" id="GO:0000155">
    <property type="term" value="F:phosphorelay sensor kinase activity"/>
    <property type="evidence" value="ECO:0007669"/>
    <property type="project" value="InterPro"/>
</dbReference>
<dbReference type="GO" id="GO:0016020">
    <property type="term" value="C:membrane"/>
    <property type="evidence" value="ECO:0007669"/>
    <property type="project" value="InterPro"/>
</dbReference>
<dbReference type="SUPFAM" id="SSF55874">
    <property type="entry name" value="ATPase domain of HSP90 chaperone/DNA topoisomerase II/histidine kinase"/>
    <property type="match status" value="1"/>
</dbReference>
<protein>
    <submittedName>
        <fullName evidence="3">Histidine kinase</fullName>
    </submittedName>
</protein>
<accession>A0A7D4UDI0</accession>
<dbReference type="Pfam" id="PF07494">
    <property type="entry name" value="Reg_prop"/>
    <property type="match status" value="2"/>
</dbReference>